<sequence>MVLTAGVSTQQLNQSPQSISIQEGEDFIMNCSSSTNVPALHWYRQDPGKGLTFLMALIKGKELKRQGKITAQLDEKKQHSFLLITGTQLRDSARYFCAYDTVSPKHLMPIHKPFKWDSSCTMCQGCSCDKSRIFLKRICFVGKKYRELNTRI</sequence>
<keyword evidence="8" id="KW-1279">T cell receptor</keyword>
<keyword evidence="5" id="KW-1015">Disulfide bond</keyword>
<evidence type="ECO:0000313" key="10">
    <source>
        <dbReference type="Ensembl" id="ENSVURP00010026621.1"/>
    </source>
</evidence>
<evidence type="ECO:0000259" key="9">
    <source>
        <dbReference type="PROSITE" id="PS50835"/>
    </source>
</evidence>
<evidence type="ECO:0000256" key="8">
    <source>
        <dbReference type="ARBA" id="ARBA00043266"/>
    </source>
</evidence>
<keyword evidence="6" id="KW-0325">Glycoprotein</keyword>
<evidence type="ECO:0000256" key="3">
    <source>
        <dbReference type="ARBA" id="ARBA00022729"/>
    </source>
</evidence>
<dbReference type="GeneTree" id="ENSGT00940000163224"/>
<keyword evidence="8" id="KW-1064">Adaptive immunity</keyword>
<organism evidence="10 11">
    <name type="scientific">Vombatus ursinus</name>
    <name type="common">Common wombat</name>
    <dbReference type="NCBI Taxonomy" id="29139"/>
    <lineage>
        <taxon>Eukaryota</taxon>
        <taxon>Metazoa</taxon>
        <taxon>Chordata</taxon>
        <taxon>Craniata</taxon>
        <taxon>Vertebrata</taxon>
        <taxon>Euteleostomi</taxon>
        <taxon>Mammalia</taxon>
        <taxon>Metatheria</taxon>
        <taxon>Diprotodontia</taxon>
        <taxon>Vombatidae</taxon>
        <taxon>Vombatus</taxon>
    </lineage>
</organism>
<dbReference type="InterPro" id="IPR013783">
    <property type="entry name" value="Ig-like_fold"/>
</dbReference>
<dbReference type="SMART" id="SM00406">
    <property type="entry name" value="IGv"/>
    <property type="match status" value="1"/>
</dbReference>
<dbReference type="Ensembl" id="ENSVURT00010030320.1">
    <property type="protein sequence ID" value="ENSVURP00010026621.1"/>
    <property type="gene ID" value="ENSVURG00010020374.1"/>
</dbReference>
<dbReference type="Pfam" id="PF07686">
    <property type="entry name" value="V-set"/>
    <property type="match status" value="1"/>
</dbReference>
<evidence type="ECO:0000256" key="5">
    <source>
        <dbReference type="ARBA" id="ARBA00023157"/>
    </source>
</evidence>
<keyword evidence="4" id="KW-0472">Membrane</keyword>
<dbReference type="PANTHER" id="PTHR19339">
    <property type="entry name" value="T CELL RECEPTOR ALPHA VARIABLE 39"/>
    <property type="match status" value="1"/>
</dbReference>
<dbReference type="STRING" id="29139.ENSVURP00010026621"/>
<comment type="subunit">
    <text evidence="7">Alpha-beta TR is a heterodimer composed of an alpha and beta chain; disulfide-linked. The alpha-beta TR is associated with the transmembrane signaling CD3 coreceptor proteins to form the TR-CD3 (TcR or TCR). The assembly of alpha-beta TR heterodimers with CD3 occurs in the endoplasmic reticulum where a single alpha-beta TR heterodimer associates with one CD3D-CD3E heterodimer, one CD3G-CD3E heterodimer and one CD247 homodimer forming a stable octameric structure. CD3D-CD3E and CD3G-CD3E heterodimers preferentially associate with TR alpha and TR beta chains, respectively. The association of the CD247 homodimer is the last step of TcR assembly in the endoplasmic reticulum and is required for transport to the cell surface.</text>
</comment>
<proteinExistence type="predicted"/>
<evidence type="ECO:0000256" key="6">
    <source>
        <dbReference type="ARBA" id="ARBA00023180"/>
    </source>
</evidence>
<dbReference type="PANTHER" id="PTHR19339:SF12">
    <property type="entry name" value="IG-LIKE DOMAIN-CONTAINING PROTEIN"/>
    <property type="match status" value="1"/>
</dbReference>
<dbReference type="SUPFAM" id="SSF48726">
    <property type="entry name" value="Immunoglobulin"/>
    <property type="match status" value="1"/>
</dbReference>
<keyword evidence="3" id="KW-0732">Signal</keyword>
<dbReference type="InterPro" id="IPR013106">
    <property type="entry name" value="Ig_V-set"/>
</dbReference>
<comment type="subcellular location">
    <subcellularLocation>
        <location evidence="1">Cell membrane</location>
    </subcellularLocation>
</comment>
<keyword evidence="11" id="KW-1185">Reference proteome</keyword>
<reference evidence="11" key="1">
    <citation type="submission" date="2018-12" db="EMBL/GenBank/DDBJ databases">
        <authorList>
            <person name="Yazar S."/>
        </authorList>
    </citation>
    <scope>NUCLEOTIDE SEQUENCE [LARGE SCALE GENOMIC DNA]</scope>
</reference>
<dbReference type="Proteomes" id="UP000314987">
    <property type="component" value="Unassembled WGS sequence"/>
</dbReference>
<evidence type="ECO:0000256" key="2">
    <source>
        <dbReference type="ARBA" id="ARBA00022475"/>
    </source>
</evidence>
<dbReference type="InterPro" id="IPR051896">
    <property type="entry name" value="TCR_alpha_variable"/>
</dbReference>
<name>A0A4X2LYE8_VOMUR</name>
<dbReference type="PROSITE" id="PS50835">
    <property type="entry name" value="IG_LIKE"/>
    <property type="match status" value="1"/>
</dbReference>
<protein>
    <recommendedName>
        <fullName evidence="9">Ig-like domain-containing protein</fullName>
    </recommendedName>
</protein>
<dbReference type="AlphaFoldDB" id="A0A4X2LYE8"/>
<accession>A0A4X2LYE8</accession>
<dbReference type="Gene3D" id="2.60.40.10">
    <property type="entry name" value="Immunoglobulins"/>
    <property type="match status" value="1"/>
</dbReference>
<evidence type="ECO:0000256" key="1">
    <source>
        <dbReference type="ARBA" id="ARBA00004236"/>
    </source>
</evidence>
<dbReference type="OMA" id="YVCALET"/>
<reference evidence="10" key="2">
    <citation type="submission" date="2025-08" db="UniProtKB">
        <authorList>
            <consortium name="Ensembl"/>
        </authorList>
    </citation>
    <scope>IDENTIFICATION</scope>
</reference>
<dbReference type="InterPro" id="IPR007110">
    <property type="entry name" value="Ig-like_dom"/>
</dbReference>
<dbReference type="InterPro" id="IPR036179">
    <property type="entry name" value="Ig-like_dom_sf"/>
</dbReference>
<feature type="domain" description="Ig-like" evidence="9">
    <location>
        <begin position="10"/>
        <end position="97"/>
    </location>
</feature>
<evidence type="ECO:0000256" key="4">
    <source>
        <dbReference type="ARBA" id="ARBA00023136"/>
    </source>
</evidence>
<keyword evidence="8" id="KW-0391">Immunity</keyword>
<reference evidence="10" key="3">
    <citation type="submission" date="2025-09" db="UniProtKB">
        <authorList>
            <consortium name="Ensembl"/>
        </authorList>
    </citation>
    <scope>IDENTIFICATION</scope>
</reference>
<dbReference type="GO" id="GO:0042101">
    <property type="term" value="C:T cell receptor complex"/>
    <property type="evidence" value="ECO:0007669"/>
    <property type="project" value="UniProtKB-KW"/>
</dbReference>
<evidence type="ECO:0000313" key="11">
    <source>
        <dbReference type="Proteomes" id="UP000314987"/>
    </source>
</evidence>
<keyword evidence="2" id="KW-1003">Cell membrane</keyword>
<evidence type="ECO:0000256" key="7">
    <source>
        <dbReference type="ARBA" id="ARBA00038651"/>
    </source>
</evidence>